<keyword evidence="4" id="KW-1185">Reference proteome</keyword>
<proteinExistence type="predicted"/>
<dbReference type="EMBL" id="JACRTG010000028">
    <property type="protein sequence ID" value="MBC8588890.1"/>
    <property type="molecule type" value="Genomic_DNA"/>
</dbReference>
<feature type="transmembrane region" description="Helical" evidence="1">
    <location>
        <begin position="277"/>
        <end position="299"/>
    </location>
</feature>
<sequence length="387" mass="45959">MLSRKKILTLCILILFAGISMTFQWKVQNEFKKYPSRMEVVFEGDDTNYLELWDHRDYLNESYLTSFTLEKQVEYNGNELIIIEKDENYSKFQPYLIKDGRECKEGEHEIVISERFGEKMFPMDNPVGETVEISGDNYIISGIYEDTFLKKSYDLDEEIIYMPSSSIKEIDDDVSYRVLFSEKDGRDRLFFNERLNEYISEGIPYISLDSGLIFDYTDYSTILSQFFEGSIFLMEFLIFVLITIIILRKLKDDSKEYRLQLQDYYAKEIIMGNMDAILLEAIKLVLLIFLWAIILRFVINFKFNIPGRVLPPEDIFDFNFYVESFSQSRNYYHGGIYRKLYEKLFRIEFIGFLVSSVFSVSIFIMALKMKGSTKRMRKIHRRAEEEV</sequence>
<keyword evidence="1" id="KW-1133">Transmembrane helix</keyword>
<evidence type="ECO:0000313" key="3">
    <source>
        <dbReference type="EMBL" id="MBC8588890.1"/>
    </source>
</evidence>
<name>A0A926EUS3_9FIRM</name>
<dbReference type="AlphaFoldDB" id="A0A926EUS3"/>
<gene>
    <name evidence="3" type="ORF">H8707_11760</name>
</gene>
<dbReference type="RefSeq" id="WP_262430343.1">
    <property type="nucleotide sequence ID" value="NZ_JACRTG010000028.1"/>
</dbReference>
<feature type="transmembrane region" description="Helical" evidence="1">
    <location>
        <begin position="226"/>
        <end position="247"/>
    </location>
</feature>
<protein>
    <submittedName>
        <fullName evidence="3">ABC transporter permease</fullName>
    </submittedName>
</protein>
<evidence type="ECO:0000259" key="2">
    <source>
        <dbReference type="Pfam" id="PF12704"/>
    </source>
</evidence>
<organism evidence="3 4">
    <name type="scientific">Paratissierella segnis</name>
    <dbReference type="NCBI Taxonomy" id="2763679"/>
    <lineage>
        <taxon>Bacteria</taxon>
        <taxon>Bacillati</taxon>
        <taxon>Bacillota</taxon>
        <taxon>Tissierellia</taxon>
        <taxon>Tissierellales</taxon>
        <taxon>Tissierellaceae</taxon>
        <taxon>Paratissierella</taxon>
    </lineage>
</organism>
<dbReference type="Proteomes" id="UP000601171">
    <property type="component" value="Unassembled WGS sequence"/>
</dbReference>
<accession>A0A926EUS3</accession>
<evidence type="ECO:0000256" key="1">
    <source>
        <dbReference type="SAM" id="Phobius"/>
    </source>
</evidence>
<reference evidence="3" key="1">
    <citation type="submission" date="2020-08" db="EMBL/GenBank/DDBJ databases">
        <title>Genome public.</title>
        <authorList>
            <person name="Liu C."/>
            <person name="Sun Q."/>
        </authorList>
    </citation>
    <scope>NUCLEOTIDE SEQUENCE</scope>
    <source>
        <strain evidence="3">BX21</strain>
    </source>
</reference>
<feature type="domain" description="MacB-like periplasmic core" evidence="2">
    <location>
        <begin position="12"/>
        <end position="169"/>
    </location>
</feature>
<dbReference type="Pfam" id="PF12704">
    <property type="entry name" value="MacB_PCD"/>
    <property type="match status" value="1"/>
</dbReference>
<evidence type="ECO:0000313" key="4">
    <source>
        <dbReference type="Proteomes" id="UP000601171"/>
    </source>
</evidence>
<feature type="transmembrane region" description="Helical" evidence="1">
    <location>
        <begin position="349"/>
        <end position="367"/>
    </location>
</feature>
<keyword evidence="1" id="KW-0472">Membrane</keyword>
<keyword evidence="1" id="KW-0812">Transmembrane</keyword>
<dbReference type="InterPro" id="IPR025857">
    <property type="entry name" value="MacB_PCD"/>
</dbReference>
<comment type="caution">
    <text evidence="3">The sequence shown here is derived from an EMBL/GenBank/DDBJ whole genome shotgun (WGS) entry which is preliminary data.</text>
</comment>